<dbReference type="EMBL" id="KR029593">
    <property type="protein sequence ID" value="AKH47421.1"/>
    <property type="molecule type" value="Genomic_DNA"/>
</dbReference>
<protein>
    <submittedName>
        <fullName evidence="1">Uncharacterized protein</fullName>
    </submittedName>
</protein>
<sequence>MAYGVKYRLEFSDILGYLKKVEILKKDYTGEVLPMVGSGEPVVVKWNTKDEFYTSIVGSSCNLNLMVTDTVQYDDFYKFNEREYQVKISYSETIPETYESRIADDGGMYESIECISSILPDHYKISTFYENNVNNDGGGVESLSCIAKNINDERVTIWKDYWIGWLVVDRFKEKMTAPPYAVSFNAFDGLGTLGEYDAPVSADDFIDSGNTTTDILRIADILQNLELELDIVCSNDLTFAEIDPQDPQAVPTLRKFPNTTTFPNYLYELKSGFDLYTAKEQLNLLLSTYNMRIFQSFGKWHIVENSNVFDSTVKNKLISLNEAQSSADNIRELINERLKSMKNEFVDTLSFSYLGVANGAPTIPTVKIAPEHLTPIENNLTREYLQPLSSVSQELTTSQLGKSYWNNNSGFEYGTYGWIIIAQRAEISTDQIDRQGSKSMRLVNAPYSGDFECFKTIRKFTQGGRQTNDRMSNEILGNVKFNISYYIDSPIEIPAQIRYVIYSGTSVFANPDLYWDNDNKIWKTSYYINEVEADEINSWSKIGGTLKDPSDQEDLQQEESFIRNLELIILNTTASQEQVINRTYFDNVSIFQDSDRFVVNRFQSELEKSNSSKVNSYRSDNTDYTSKKSFKSILFPTDTIGRNKHWFRSRDKFINYNGGVLWDSVEYKTISEIKNQNIMNDFRDFCIRYEGTFRNKENKPLSFENKIWFNWVDVIQDKEPSIIDGLTYGVKSGKFKVISHVPNNDNDLNIDVKISD</sequence>
<reference evidence="1" key="1">
    <citation type="journal article" date="2015" name="Front. Microbiol.">
        <title>Combining genomic sequencing methods to explore viral diversity and reveal potential virus-host interactions.</title>
        <authorList>
            <person name="Chow C.E."/>
            <person name="Winget D.M."/>
            <person name="White R.A.III."/>
            <person name="Hallam S.J."/>
            <person name="Suttle C.A."/>
        </authorList>
    </citation>
    <scope>NUCLEOTIDE SEQUENCE</scope>
    <source>
        <strain evidence="1">H4084976</strain>
    </source>
</reference>
<reference evidence="1" key="2">
    <citation type="submission" date="2015-03" db="EMBL/GenBank/DDBJ databases">
        <authorList>
            <person name="Chow C.-E.T."/>
            <person name="Winget D.M."/>
            <person name="White R.A.III."/>
            <person name="Hallam S.J."/>
            <person name="Suttle C.A."/>
        </authorList>
    </citation>
    <scope>NUCLEOTIDE SEQUENCE</scope>
    <source>
        <strain evidence="1">H4084976</strain>
    </source>
</reference>
<organism evidence="1">
    <name type="scientific">uncultured marine virus</name>
    <dbReference type="NCBI Taxonomy" id="186617"/>
    <lineage>
        <taxon>Viruses</taxon>
        <taxon>environmental samples</taxon>
    </lineage>
</organism>
<proteinExistence type="predicted"/>
<accession>A0A0F7L8T1</accession>
<evidence type="ECO:0000313" key="1">
    <source>
        <dbReference type="EMBL" id="AKH47421.1"/>
    </source>
</evidence>
<name>A0A0F7L8T1_9VIRU</name>